<keyword evidence="1" id="KW-1015">Disulfide bond</keyword>
<dbReference type="PROSITE" id="PS50279">
    <property type="entry name" value="BPTI_KUNITZ_2"/>
    <property type="match status" value="1"/>
</dbReference>
<dbReference type="KEGG" id="cjc:100403667"/>
<dbReference type="Pfam" id="PF00014">
    <property type="entry name" value="Kunitz_BPTI"/>
    <property type="match status" value="1"/>
</dbReference>
<dbReference type="AlphaFoldDB" id="F7IRC9"/>
<reference evidence="4" key="2">
    <citation type="submission" date="2025-08" db="UniProtKB">
        <authorList>
            <consortium name="Ensembl"/>
        </authorList>
    </citation>
    <scope>IDENTIFICATION</scope>
</reference>
<proteinExistence type="predicted"/>
<organism evidence="4 5">
    <name type="scientific">Callithrix jacchus</name>
    <name type="common">White-tufted-ear marmoset</name>
    <name type="synonym">Simia Jacchus</name>
    <dbReference type="NCBI Taxonomy" id="9483"/>
    <lineage>
        <taxon>Eukaryota</taxon>
        <taxon>Metazoa</taxon>
        <taxon>Chordata</taxon>
        <taxon>Craniata</taxon>
        <taxon>Vertebrata</taxon>
        <taxon>Euteleostomi</taxon>
        <taxon>Mammalia</taxon>
        <taxon>Eutheria</taxon>
        <taxon>Euarchontoglires</taxon>
        <taxon>Primates</taxon>
        <taxon>Haplorrhini</taxon>
        <taxon>Platyrrhini</taxon>
        <taxon>Cebidae</taxon>
        <taxon>Callitrichinae</taxon>
        <taxon>Callithrix</taxon>
        <taxon>Callithrix</taxon>
    </lineage>
</organism>
<reference evidence="4" key="1">
    <citation type="submission" date="2009-03" db="EMBL/GenBank/DDBJ databases">
        <authorList>
            <person name="Warren W."/>
            <person name="Ye L."/>
            <person name="Minx P."/>
            <person name="Worley K."/>
            <person name="Gibbs R."/>
            <person name="Wilson R.K."/>
        </authorList>
    </citation>
    <scope>NUCLEOTIDE SEQUENCE [LARGE SCALE GENOMIC DNA]</scope>
</reference>
<keyword evidence="5" id="KW-1185">Reference proteome</keyword>
<feature type="chain" id="PRO_5035325846" evidence="2">
    <location>
        <begin position="25"/>
        <end position="105"/>
    </location>
</feature>
<evidence type="ECO:0000259" key="3">
    <source>
        <dbReference type="PROSITE" id="PS50279"/>
    </source>
</evidence>
<dbReference type="RefSeq" id="XP_002747694.1">
    <property type="nucleotide sequence ID" value="XM_002747648.6"/>
</dbReference>
<dbReference type="GeneTree" id="ENSGT00390000004362"/>
<dbReference type="Bgee" id="ENSCJAG00000017371">
    <property type="expression patterns" value="Expressed in testis and 1 other cell type or tissue"/>
</dbReference>
<dbReference type="CDD" id="cd00109">
    <property type="entry name" value="Kunitz-type"/>
    <property type="match status" value="1"/>
</dbReference>
<dbReference type="OMA" id="FKLKIEC"/>
<dbReference type="OrthoDB" id="4473401at2759"/>
<dbReference type="PROSITE" id="PS00280">
    <property type="entry name" value="BPTI_KUNITZ_1"/>
    <property type="match status" value="1"/>
</dbReference>
<dbReference type="Proteomes" id="UP000008225">
    <property type="component" value="Chromosome 5"/>
</dbReference>
<dbReference type="GeneID" id="100403667"/>
<dbReference type="InterPro" id="IPR020901">
    <property type="entry name" value="Prtase_inh_Kunz-CS"/>
</dbReference>
<gene>
    <name evidence="4" type="primary">SPINT4</name>
</gene>
<name>F7IRC9_CALJA</name>
<sequence>MKSAKLGFVLALFIFCSLNTLLLGGINNVVEKMCGDLKDPCKLEMIAGSCYEIHFRYFYNKTSKRCESFVFSGCNGNLNNFKLKIECELACVGKIKPKSREDVNS</sequence>
<feature type="signal peptide" evidence="2">
    <location>
        <begin position="1"/>
        <end position="24"/>
    </location>
</feature>
<feature type="domain" description="BPTI/Kunitz inhibitor" evidence="3">
    <location>
        <begin position="41"/>
        <end position="91"/>
    </location>
</feature>
<dbReference type="PANTHER" id="PTHR47898:SF1">
    <property type="entry name" value="KUNITZ-TYPE PROTEASE INHIBITOR 4"/>
    <property type="match status" value="1"/>
</dbReference>
<dbReference type="PRINTS" id="PR00759">
    <property type="entry name" value="BASICPTASE"/>
</dbReference>
<dbReference type="InParanoid" id="F7IRC9"/>
<dbReference type="InterPro" id="IPR002223">
    <property type="entry name" value="Kunitz_BPTI"/>
</dbReference>
<accession>F7IRC9</accession>
<dbReference type="CTD" id="391253"/>
<dbReference type="InterPro" id="IPR036880">
    <property type="entry name" value="Kunitz_BPTI_sf"/>
</dbReference>
<dbReference type="Ensembl" id="ENSCJAT00000033810.5">
    <property type="protein sequence ID" value="ENSCJAP00000031988.4"/>
    <property type="gene ID" value="ENSCJAG00000017371.5"/>
</dbReference>
<keyword evidence="2" id="KW-0732">Signal</keyword>
<dbReference type="InterPro" id="IPR042943">
    <property type="entry name" value="SPINT4"/>
</dbReference>
<dbReference type="GO" id="GO:0004867">
    <property type="term" value="F:serine-type endopeptidase inhibitor activity"/>
    <property type="evidence" value="ECO:0007669"/>
    <property type="project" value="InterPro"/>
</dbReference>
<dbReference type="PANTHER" id="PTHR47898">
    <property type="entry name" value="KUNITZ-TYPE PROTEASE INHIBITOR 4"/>
    <property type="match status" value="1"/>
</dbReference>
<dbReference type="SMART" id="SM00131">
    <property type="entry name" value="KU"/>
    <property type="match status" value="1"/>
</dbReference>
<dbReference type="HOGENOM" id="CLU_164133_0_3_1"/>
<dbReference type="SUPFAM" id="SSF57362">
    <property type="entry name" value="BPTI-like"/>
    <property type="match status" value="1"/>
</dbReference>
<evidence type="ECO:0000256" key="2">
    <source>
        <dbReference type="SAM" id="SignalP"/>
    </source>
</evidence>
<evidence type="ECO:0000313" key="5">
    <source>
        <dbReference type="Proteomes" id="UP000008225"/>
    </source>
</evidence>
<reference evidence="4" key="3">
    <citation type="submission" date="2025-09" db="UniProtKB">
        <authorList>
            <consortium name="Ensembl"/>
        </authorList>
    </citation>
    <scope>IDENTIFICATION</scope>
</reference>
<dbReference type="Gene3D" id="4.10.410.10">
    <property type="entry name" value="Pancreatic trypsin inhibitor Kunitz domain"/>
    <property type="match status" value="1"/>
</dbReference>
<evidence type="ECO:0000256" key="1">
    <source>
        <dbReference type="ARBA" id="ARBA00023157"/>
    </source>
</evidence>
<dbReference type="STRING" id="9483.ENSCJAP00000031988"/>
<evidence type="ECO:0000313" key="4">
    <source>
        <dbReference type="Ensembl" id="ENSCJAP00000031988.4"/>
    </source>
</evidence>
<protein>
    <submittedName>
        <fullName evidence="4">Serine peptidase inhibitor, Kunitz type 4</fullName>
    </submittedName>
</protein>